<feature type="chain" id="PRO_5039335312" evidence="2">
    <location>
        <begin position="26"/>
        <end position="472"/>
    </location>
</feature>
<comment type="caution">
    <text evidence="3">The sequence shown here is derived from an EMBL/GenBank/DDBJ whole genome shotgun (WGS) entry which is preliminary data.</text>
</comment>
<evidence type="ECO:0000313" key="3">
    <source>
        <dbReference type="EMBL" id="HJC24610.1"/>
    </source>
</evidence>
<dbReference type="Pfam" id="PF01547">
    <property type="entry name" value="SBP_bac_1"/>
    <property type="match status" value="1"/>
</dbReference>
<sequence length="472" mass="51877">MAMRRMKKMAALLAAAAMLTGMIGGCGGTGQETEESAASQPSAAEEAGAEGDGAGTEQAKEEGQAAGSGEEVTLRFSWWGGDSRHEATLACIEAFEALYPNITIEAEYGGFDGYQDKLSAALSGGTEADIIQMDQPWMATYMSQNPDFFLDISQYEDIIDLSGFSQDFLDDFCVYNDKLVSLPTGNNATNFLANQAVLDEAGIEFGDTITWDDFYEQGKKVNEADPEKYFVNMDSGIFWFVTKIYLMQLTDRQLINEDYTVGYTVDEMEEAFAYTKKLYDDKVILPLEESMIFSGAPQDNPGWNNDMYGSWLNWSSTADQQQWGENAVTLPYPGLEGAQNSGVIVRPAQLMVISSNCSHPEEAMLFLDFMFNQDEGILALKDSRSIPPTEHGRALLEENGMINAQASQAVELAMQNPGTPELDVANTTEVSNTFNSVLEKMIYGEFDSPRAAAEDAYNLMTSMLETVKADQQ</sequence>
<evidence type="ECO:0000256" key="2">
    <source>
        <dbReference type="SAM" id="SignalP"/>
    </source>
</evidence>
<evidence type="ECO:0000256" key="1">
    <source>
        <dbReference type="SAM" id="MobiDB-lite"/>
    </source>
</evidence>
<organism evidence="3 4">
    <name type="scientific">Candidatus Eisenbergiella merdavium</name>
    <dbReference type="NCBI Taxonomy" id="2838551"/>
    <lineage>
        <taxon>Bacteria</taxon>
        <taxon>Bacillati</taxon>
        <taxon>Bacillota</taxon>
        <taxon>Clostridia</taxon>
        <taxon>Lachnospirales</taxon>
        <taxon>Lachnospiraceae</taxon>
        <taxon>Eisenbergiella</taxon>
    </lineage>
</organism>
<dbReference type="Gene3D" id="3.40.190.10">
    <property type="entry name" value="Periplasmic binding protein-like II"/>
    <property type="match status" value="2"/>
</dbReference>
<evidence type="ECO:0000313" key="4">
    <source>
        <dbReference type="Proteomes" id="UP000823891"/>
    </source>
</evidence>
<accession>A0A9D2NIL9</accession>
<proteinExistence type="predicted"/>
<dbReference type="SUPFAM" id="SSF53850">
    <property type="entry name" value="Periplasmic binding protein-like II"/>
    <property type="match status" value="1"/>
</dbReference>
<name>A0A9D2NIL9_9FIRM</name>
<dbReference type="PROSITE" id="PS51257">
    <property type="entry name" value="PROKAR_LIPOPROTEIN"/>
    <property type="match status" value="1"/>
</dbReference>
<feature type="region of interest" description="Disordered" evidence="1">
    <location>
        <begin position="27"/>
        <end position="69"/>
    </location>
</feature>
<dbReference type="PANTHER" id="PTHR43649">
    <property type="entry name" value="ARABINOSE-BINDING PROTEIN-RELATED"/>
    <property type="match status" value="1"/>
</dbReference>
<dbReference type="AlphaFoldDB" id="A0A9D2NIL9"/>
<protein>
    <submittedName>
        <fullName evidence="3">ABC transporter substrate-binding protein</fullName>
    </submittedName>
</protein>
<gene>
    <name evidence="3" type="ORF">H9761_12995</name>
</gene>
<dbReference type="EMBL" id="DWWS01000045">
    <property type="protein sequence ID" value="HJC24610.1"/>
    <property type="molecule type" value="Genomic_DNA"/>
</dbReference>
<dbReference type="InterPro" id="IPR006059">
    <property type="entry name" value="SBP"/>
</dbReference>
<keyword evidence="2" id="KW-0732">Signal</keyword>
<dbReference type="InterPro" id="IPR050490">
    <property type="entry name" value="Bact_solute-bd_prot1"/>
</dbReference>
<feature type="compositionally biased region" description="Low complexity" evidence="1">
    <location>
        <begin position="36"/>
        <end position="46"/>
    </location>
</feature>
<dbReference type="PANTHER" id="PTHR43649:SF11">
    <property type="entry name" value="ABC TRANSPORTER SUBSTRATE-BINDING PROTEIN YESO-RELATED"/>
    <property type="match status" value="1"/>
</dbReference>
<feature type="signal peptide" evidence="2">
    <location>
        <begin position="1"/>
        <end position="25"/>
    </location>
</feature>
<reference evidence="3" key="2">
    <citation type="submission" date="2021-04" db="EMBL/GenBank/DDBJ databases">
        <authorList>
            <person name="Gilroy R."/>
        </authorList>
    </citation>
    <scope>NUCLEOTIDE SEQUENCE</scope>
    <source>
        <strain evidence="3">USAMLcec2-132</strain>
    </source>
</reference>
<reference evidence="3" key="1">
    <citation type="journal article" date="2021" name="PeerJ">
        <title>Extensive microbial diversity within the chicken gut microbiome revealed by metagenomics and culture.</title>
        <authorList>
            <person name="Gilroy R."/>
            <person name="Ravi A."/>
            <person name="Getino M."/>
            <person name="Pursley I."/>
            <person name="Horton D.L."/>
            <person name="Alikhan N.F."/>
            <person name="Baker D."/>
            <person name="Gharbi K."/>
            <person name="Hall N."/>
            <person name="Watson M."/>
            <person name="Adriaenssens E.M."/>
            <person name="Foster-Nyarko E."/>
            <person name="Jarju S."/>
            <person name="Secka A."/>
            <person name="Antonio M."/>
            <person name="Oren A."/>
            <person name="Chaudhuri R.R."/>
            <person name="La Ragione R."/>
            <person name="Hildebrand F."/>
            <person name="Pallen M.J."/>
        </authorList>
    </citation>
    <scope>NUCLEOTIDE SEQUENCE</scope>
    <source>
        <strain evidence="3">USAMLcec2-132</strain>
    </source>
</reference>
<dbReference type="Proteomes" id="UP000823891">
    <property type="component" value="Unassembled WGS sequence"/>
</dbReference>